<keyword evidence="3" id="KW-1185">Reference proteome</keyword>
<gene>
    <name evidence="2" type="ORF">CXG47_07415</name>
</gene>
<dbReference type="Proteomes" id="UP000234744">
    <property type="component" value="Unassembled WGS sequence"/>
</dbReference>
<sequence>MQPTASQDSNQNEFDTPLTRGVPPKRNSVKISKHPQEGCAKRVLGNGRNGRLFTDQYLKAAGFGGYK</sequence>
<accession>A0ABX4U551</accession>
<evidence type="ECO:0000256" key="1">
    <source>
        <dbReference type="SAM" id="MobiDB-lite"/>
    </source>
</evidence>
<feature type="compositionally biased region" description="Polar residues" evidence="1">
    <location>
        <begin position="1"/>
        <end position="14"/>
    </location>
</feature>
<organism evidence="2 3">
    <name type="scientific">Pseudomonas plecoglossicida</name>
    <dbReference type="NCBI Taxonomy" id="70775"/>
    <lineage>
        <taxon>Bacteria</taxon>
        <taxon>Pseudomonadati</taxon>
        <taxon>Pseudomonadota</taxon>
        <taxon>Gammaproteobacteria</taxon>
        <taxon>Pseudomonadales</taxon>
        <taxon>Pseudomonadaceae</taxon>
        <taxon>Pseudomonas</taxon>
    </lineage>
</organism>
<evidence type="ECO:0000313" key="3">
    <source>
        <dbReference type="Proteomes" id="UP000234744"/>
    </source>
</evidence>
<name>A0ABX4U551_PSEDL</name>
<evidence type="ECO:0000313" key="2">
    <source>
        <dbReference type="EMBL" id="PLV15652.1"/>
    </source>
</evidence>
<proteinExistence type="predicted"/>
<reference evidence="2 3" key="1">
    <citation type="submission" date="2017-12" db="EMBL/GenBank/DDBJ databases">
        <title>Detection of the carbapenemase gene blaVIM-5 in members of the Pseudomonas putida group isolated from polluted Nigerian wetlands.</title>
        <authorList>
            <person name="Adelowo O."/>
            <person name="Vollmers J."/>
            <person name="Maeusezahl I."/>
            <person name="Kaster A.-K."/>
            <person name="Mueller J.A."/>
        </authorList>
    </citation>
    <scope>NUCLEOTIDE SEQUENCE [LARGE SCALE GENOMIC DNA]</scope>
    <source>
        <strain evidence="2 3">MR69</strain>
    </source>
</reference>
<comment type="caution">
    <text evidence="2">The sequence shown here is derived from an EMBL/GenBank/DDBJ whole genome shotgun (WGS) entry which is preliminary data.</text>
</comment>
<protein>
    <submittedName>
        <fullName evidence="2">Uncharacterized protein</fullName>
    </submittedName>
</protein>
<dbReference type="EMBL" id="PJCJ01000003">
    <property type="protein sequence ID" value="PLV15652.1"/>
    <property type="molecule type" value="Genomic_DNA"/>
</dbReference>
<feature type="region of interest" description="Disordered" evidence="1">
    <location>
        <begin position="1"/>
        <end position="33"/>
    </location>
</feature>